<evidence type="ECO:0000313" key="3">
    <source>
        <dbReference type="Proteomes" id="UP000193118"/>
    </source>
</evidence>
<evidence type="ECO:0000313" key="2">
    <source>
        <dbReference type="EMBL" id="OSI15669.1"/>
    </source>
</evidence>
<sequence length="116" mass="12462">MKPIFSAALWAGILSLTACAHSDGLNKPATEPSEKRVRIYKSDGSRQCEGGGISPEAMKSQLQGIRVYAAEKQVLRGMMFPAVCGGQTGSINVYTIAEQDLSEAGKRGFNLLKQKD</sequence>
<dbReference type="GeneID" id="94581088"/>
<proteinExistence type="predicted"/>
<gene>
    <name evidence="2" type="ORF">BWD09_08490</name>
</gene>
<dbReference type="STRING" id="194197.BWD09_08490"/>
<dbReference type="EMBL" id="MTBO01000021">
    <property type="protein sequence ID" value="OSI15669.1"/>
    <property type="molecule type" value="Genomic_DNA"/>
</dbReference>
<dbReference type="AlphaFoldDB" id="A0A1X3D6V3"/>
<feature type="chain" id="PRO_5013118085" description="Lipoprotein" evidence="1">
    <location>
        <begin position="21"/>
        <end position="116"/>
    </location>
</feature>
<dbReference type="Proteomes" id="UP000193118">
    <property type="component" value="Unassembled WGS sequence"/>
</dbReference>
<dbReference type="RefSeq" id="WP_169710491.1">
    <property type="nucleotide sequence ID" value="NZ_CAUJPZ010000026.1"/>
</dbReference>
<organism evidence="2 3">
    <name type="scientific">Neisseria dentiae</name>
    <dbReference type="NCBI Taxonomy" id="194197"/>
    <lineage>
        <taxon>Bacteria</taxon>
        <taxon>Pseudomonadati</taxon>
        <taxon>Pseudomonadota</taxon>
        <taxon>Betaproteobacteria</taxon>
        <taxon>Neisseriales</taxon>
        <taxon>Neisseriaceae</taxon>
        <taxon>Neisseria</taxon>
    </lineage>
</organism>
<accession>A0A1X3D6V3</accession>
<reference evidence="3" key="1">
    <citation type="submission" date="2017-01" db="EMBL/GenBank/DDBJ databases">
        <authorList>
            <person name="Wolfgang W.J."/>
            <person name="Cole J."/>
            <person name="Wroblewski D."/>
            <person name="Mcginnis J."/>
            <person name="Musser K.A."/>
        </authorList>
    </citation>
    <scope>NUCLEOTIDE SEQUENCE [LARGE SCALE GENOMIC DNA]</scope>
    <source>
        <strain evidence="3">DSM 19151</strain>
    </source>
</reference>
<keyword evidence="1" id="KW-0732">Signal</keyword>
<name>A0A1X3D6V3_9NEIS</name>
<keyword evidence="3" id="KW-1185">Reference proteome</keyword>
<protein>
    <recommendedName>
        <fullName evidence="4">Lipoprotein</fullName>
    </recommendedName>
</protein>
<feature type="signal peptide" evidence="1">
    <location>
        <begin position="1"/>
        <end position="20"/>
    </location>
</feature>
<comment type="caution">
    <text evidence="2">The sequence shown here is derived from an EMBL/GenBank/DDBJ whole genome shotgun (WGS) entry which is preliminary data.</text>
</comment>
<evidence type="ECO:0000256" key="1">
    <source>
        <dbReference type="SAM" id="SignalP"/>
    </source>
</evidence>
<dbReference type="PROSITE" id="PS51257">
    <property type="entry name" value="PROKAR_LIPOPROTEIN"/>
    <property type="match status" value="1"/>
</dbReference>
<evidence type="ECO:0008006" key="4">
    <source>
        <dbReference type="Google" id="ProtNLM"/>
    </source>
</evidence>